<evidence type="ECO:0000256" key="1">
    <source>
        <dbReference type="ARBA" id="ARBA00022737"/>
    </source>
</evidence>
<evidence type="ECO:0000256" key="6">
    <source>
        <dbReference type="SAM" id="MobiDB-lite"/>
    </source>
</evidence>
<dbReference type="SUPFAM" id="SSF48452">
    <property type="entry name" value="TPR-like"/>
    <property type="match status" value="2"/>
</dbReference>
<dbReference type="PROSITE" id="PS50005">
    <property type="entry name" value="TPR"/>
    <property type="match status" value="2"/>
</dbReference>
<proteinExistence type="inferred from homology"/>
<gene>
    <name evidence="8" type="ORF">JD844_027893</name>
</gene>
<evidence type="ECO:0000256" key="2">
    <source>
        <dbReference type="ARBA" id="ARBA00022803"/>
    </source>
</evidence>
<evidence type="ECO:0000256" key="5">
    <source>
        <dbReference type="PROSITE-ProRule" id="PRU00339"/>
    </source>
</evidence>
<feature type="repeat" description="TPR" evidence="5">
    <location>
        <begin position="134"/>
        <end position="167"/>
    </location>
</feature>
<evidence type="ECO:0000313" key="9">
    <source>
        <dbReference type="Proteomes" id="UP000826234"/>
    </source>
</evidence>
<comment type="caution">
    <text evidence="8">The sequence shown here is derived from an EMBL/GenBank/DDBJ whole genome shotgun (WGS) entry which is preliminary data.</text>
</comment>
<dbReference type="PROSITE" id="PS50293">
    <property type="entry name" value="TPR_REGION"/>
    <property type="match status" value="2"/>
</dbReference>
<evidence type="ECO:0000256" key="4">
    <source>
        <dbReference type="ARBA" id="ARBA00040133"/>
    </source>
</evidence>
<evidence type="ECO:0000256" key="3">
    <source>
        <dbReference type="ARBA" id="ARBA00038275"/>
    </source>
</evidence>
<dbReference type="InterPro" id="IPR025986">
    <property type="entry name" value="RPAP3-like_C"/>
</dbReference>
<feature type="compositionally biased region" description="Basic and acidic residues" evidence="6">
    <location>
        <begin position="38"/>
        <end position="54"/>
    </location>
</feature>
<comment type="similarity">
    <text evidence="3">Belongs to the RPAP3 family.</text>
</comment>
<keyword evidence="2 5" id="KW-0802">TPR repeat</keyword>
<feature type="region of interest" description="Disordered" evidence="6">
    <location>
        <begin position="38"/>
        <end position="57"/>
    </location>
</feature>
<accession>A0ABQ7SH33</accession>
<keyword evidence="1" id="KW-0677">Repeat</keyword>
<evidence type="ECO:0000313" key="8">
    <source>
        <dbReference type="EMBL" id="KAH0616632.1"/>
    </source>
</evidence>
<evidence type="ECO:0000259" key="7">
    <source>
        <dbReference type="Pfam" id="PF13877"/>
    </source>
</evidence>
<sequence>MTSPNKAVELQLQIRQNAEELQDFVKDLENWEKDIKEKDCDLRRQSGAPEKDLPPIRNEAYRKKKKTKVKTVSKKTTEENKKNKIKSYDYEAWGKLDVDKILEELDKEDSTHDSVYSVAESDCNLALALNKNHTKAYARRGAARFALQKFEGAREDYEKVLELDPNNFEAKSELRKIEQGNGYFKEGKYEAAIECYTRGIAADGTNALLPANRAMAYLKIQKYKEAEEDCTKAVLLDSSYSKAYARRGTARTALGKLKEAMQDFETVLNLEPGNKQAINEIMKLKNELIGKGLWTDMEHPRLSENETEIKNQVKPIDKPLHLRSAKPLRRIIIEEVGNEMLSTNLGATVCLEPTKPDFSSTDATQAFVSAKNLSKNDISSPTDTPKAKLLKIEEIGDSITMEPLTKGTVKEKSSPQPCSMKKRTEMENQTVPPEFACSVPSVPVNSFQLESDFRKLKGYPDQLYSYLKKIDPSHYPNLFQKSLDPDVFSQILKILQDFYIEKEEPSLILNILQKLSESKRFDMAVMFMSESEKKTVRSLFGHLEQSGLEGSSIEQLSKRYSV</sequence>
<dbReference type="Pfam" id="PF00515">
    <property type="entry name" value="TPR_1"/>
    <property type="match status" value="1"/>
</dbReference>
<dbReference type="InterPro" id="IPR051966">
    <property type="entry name" value="RPAP3"/>
</dbReference>
<dbReference type="PANTHER" id="PTHR46423:SF1">
    <property type="entry name" value="RNA POLYMERASE II-ASSOCIATED PROTEIN 3"/>
    <property type="match status" value="1"/>
</dbReference>
<dbReference type="Proteomes" id="UP000826234">
    <property type="component" value="Unassembled WGS sequence"/>
</dbReference>
<dbReference type="PANTHER" id="PTHR46423">
    <property type="entry name" value="RNA POLYMERASE II-ASSOCIATED PROTEIN 3"/>
    <property type="match status" value="1"/>
</dbReference>
<dbReference type="SMART" id="SM00028">
    <property type="entry name" value="TPR"/>
    <property type="match status" value="4"/>
</dbReference>
<organism evidence="8 9">
    <name type="scientific">Phrynosoma platyrhinos</name>
    <name type="common">Desert horned lizard</name>
    <dbReference type="NCBI Taxonomy" id="52577"/>
    <lineage>
        <taxon>Eukaryota</taxon>
        <taxon>Metazoa</taxon>
        <taxon>Chordata</taxon>
        <taxon>Craniata</taxon>
        <taxon>Vertebrata</taxon>
        <taxon>Euteleostomi</taxon>
        <taxon>Lepidosauria</taxon>
        <taxon>Squamata</taxon>
        <taxon>Bifurcata</taxon>
        <taxon>Unidentata</taxon>
        <taxon>Episquamata</taxon>
        <taxon>Toxicofera</taxon>
        <taxon>Iguania</taxon>
        <taxon>Phrynosomatidae</taxon>
        <taxon>Phrynosomatinae</taxon>
        <taxon>Phrynosoma</taxon>
    </lineage>
</organism>
<protein>
    <recommendedName>
        <fullName evidence="4">RNA polymerase II-associated protein 3</fullName>
    </recommendedName>
</protein>
<name>A0ABQ7SH33_PHRPL</name>
<feature type="domain" description="RNA-polymerase II-associated protein 3-like C-terminal" evidence="7">
    <location>
        <begin position="443"/>
        <end position="533"/>
    </location>
</feature>
<reference evidence="8 9" key="1">
    <citation type="journal article" date="2022" name="Gigascience">
        <title>A chromosome-level genome assembly and annotation of the desert horned lizard, Phrynosoma platyrhinos, provides insight into chromosomal rearrangements among reptiles.</title>
        <authorList>
            <person name="Koochekian N."/>
            <person name="Ascanio A."/>
            <person name="Farleigh K."/>
            <person name="Card D.C."/>
            <person name="Schield D.R."/>
            <person name="Castoe T.A."/>
            <person name="Jezkova T."/>
        </authorList>
    </citation>
    <scope>NUCLEOTIDE SEQUENCE [LARGE SCALE GENOMIC DNA]</scope>
    <source>
        <strain evidence="8">NK-2021</strain>
    </source>
</reference>
<dbReference type="InterPro" id="IPR011990">
    <property type="entry name" value="TPR-like_helical_dom_sf"/>
</dbReference>
<dbReference type="Pfam" id="PF13181">
    <property type="entry name" value="TPR_8"/>
    <property type="match status" value="3"/>
</dbReference>
<dbReference type="Pfam" id="PF13877">
    <property type="entry name" value="RPAP3_C"/>
    <property type="match status" value="1"/>
</dbReference>
<dbReference type="EMBL" id="JAIPUX010005290">
    <property type="protein sequence ID" value="KAH0616632.1"/>
    <property type="molecule type" value="Genomic_DNA"/>
</dbReference>
<keyword evidence="9" id="KW-1185">Reference proteome</keyword>
<dbReference type="Gene3D" id="1.25.40.10">
    <property type="entry name" value="Tetratricopeptide repeat domain"/>
    <property type="match status" value="2"/>
</dbReference>
<dbReference type="InterPro" id="IPR019734">
    <property type="entry name" value="TPR_rpt"/>
</dbReference>
<feature type="repeat" description="TPR" evidence="5">
    <location>
        <begin position="241"/>
        <end position="274"/>
    </location>
</feature>